<dbReference type="EMBL" id="JACJQH010000014">
    <property type="protein sequence ID" value="MBD2195975.1"/>
    <property type="molecule type" value="Genomic_DNA"/>
</dbReference>
<gene>
    <name evidence="2" type="ORF">H6G24_10780</name>
</gene>
<dbReference type="Pfam" id="PF13508">
    <property type="entry name" value="Acetyltransf_7"/>
    <property type="match status" value="1"/>
</dbReference>
<keyword evidence="3" id="KW-1185">Reference proteome</keyword>
<dbReference type="CDD" id="cd04301">
    <property type="entry name" value="NAT_SF"/>
    <property type="match status" value="1"/>
</dbReference>
<protein>
    <submittedName>
        <fullName evidence="2">GNAT family N-acetyltransferase</fullName>
    </submittedName>
</protein>
<dbReference type="SUPFAM" id="SSF55729">
    <property type="entry name" value="Acyl-CoA N-acyltransferases (Nat)"/>
    <property type="match status" value="1"/>
</dbReference>
<comment type="caution">
    <text evidence="2">The sequence shown here is derived from an EMBL/GenBank/DDBJ whole genome shotgun (WGS) entry which is preliminary data.</text>
</comment>
<dbReference type="PROSITE" id="PS51186">
    <property type="entry name" value="GNAT"/>
    <property type="match status" value="1"/>
</dbReference>
<proteinExistence type="predicted"/>
<organism evidence="2 3">
    <name type="scientific">Calothrix parietina FACHB-288</name>
    <dbReference type="NCBI Taxonomy" id="2692896"/>
    <lineage>
        <taxon>Bacteria</taxon>
        <taxon>Bacillati</taxon>
        <taxon>Cyanobacteriota</taxon>
        <taxon>Cyanophyceae</taxon>
        <taxon>Nostocales</taxon>
        <taxon>Calotrichaceae</taxon>
        <taxon>Calothrix</taxon>
    </lineage>
</organism>
<name>A0ABR8A949_9CYAN</name>
<dbReference type="InterPro" id="IPR000182">
    <property type="entry name" value="GNAT_dom"/>
</dbReference>
<dbReference type="Gene3D" id="3.40.630.30">
    <property type="match status" value="1"/>
</dbReference>
<accession>A0ABR8A949</accession>
<dbReference type="RefSeq" id="WP_190540466.1">
    <property type="nucleotide sequence ID" value="NZ_CAWPNO010000045.1"/>
</dbReference>
<dbReference type="InterPro" id="IPR016181">
    <property type="entry name" value="Acyl_CoA_acyltransferase"/>
</dbReference>
<evidence type="ECO:0000313" key="2">
    <source>
        <dbReference type="EMBL" id="MBD2195975.1"/>
    </source>
</evidence>
<feature type="domain" description="N-acetyltransferase" evidence="1">
    <location>
        <begin position="12"/>
        <end position="139"/>
    </location>
</feature>
<reference evidence="2 3" key="1">
    <citation type="journal article" date="2020" name="ISME J.">
        <title>Comparative genomics reveals insights into cyanobacterial evolution and habitat adaptation.</title>
        <authorList>
            <person name="Chen M.Y."/>
            <person name="Teng W.K."/>
            <person name="Zhao L."/>
            <person name="Hu C.X."/>
            <person name="Zhou Y.K."/>
            <person name="Han B.P."/>
            <person name="Song L.R."/>
            <person name="Shu W.S."/>
        </authorList>
    </citation>
    <scope>NUCLEOTIDE SEQUENCE [LARGE SCALE GENOMIC DNA]</scope>
    <source>
        <strain evidence="2 3">FACHB-288</strain>
    </source>
</reference>
<sequence length="163" mass="18774">MLQNNLALPSGCIVRQAIAEDNWQIRLLVLSAKLDPTQLRWQQFWVVECDRQLVACGQLRNFADIQELGSLVVAKAWRDRGLGSFLTQHLINSATQPLYLECLGQRLAEFYQGFGFVQVAFEDLPRSLKPKFRWSELGRKLIRVPVVFMHYQGTEAENLTKPR</sequence>
<evidence type="ECO:0000313" key="3">
    <source>
        <dbReference type="Proteomes" id="UP000658514"/>
    </source>
</evidence>
<evidence type="ECO:0000259" key="1">
    <source>
        <dbReference type="PROSITE" id="PS51186"/>
    </source>
</evidence>
<dbReference type="Proteomes" id="UP000658514">
    <property type="component" value="Unassembled WGS sequence"/>
</dbReference>